<organism evidence="2 3">
    <name type="scientific">Arsenicicoccus cauae</name>
    <dbReference type="NCBI Taxonomy" id="2663847"/>
    <lineage>
        <taxon>Bacteria</taxon>
        <taxon>Bacillati</taxon>
        <taxon>Actinomycetota</taxon>
        <taxon>Actinomycetes</taxon>
        <taxon>Micrococcales</taxon>
        <taxon>Intrasporangiaceae</taxon>
        <taxon>Arsenicicoccus</taxon>
    </lineage>
</organism>
<dbReference type="RefSeq" id="WP_154594074.1">
    <property type="nucleotide sequence ID" value="NZ_WLVL01000040.1"/>
</dbReference>
<dbReference type="SMART" id="SM01022">
    <property type="entry name" value="ASCH"/>
    <property type="match status" value="1"/>
</dbReference>
<dbReference type="InterPro" id="IPR007374">
    <property type="entry name" value="ASCH_domain"/>
</dbReference>
<sequence length="180" mass="19699">MQTRPSDPRPDLVEAFWTEARLRSGLVGEEIYQGFSSSAALRPPAWSFGDTRDMADELCELVLDGRKTATSSPRWAYEEADGGTDGTDDAGEPLPTVGSVTILCDGSGAPRALLRTTRVRVVAFDEVAADHARAEGEGDRSLEAWRREHQAFLERVGDGEQPFSPTMEVVLEEFEVLARA</sequence>
<gene>
    <name evidence="2" type="ORF">GGG17_12695</name>
</gene>
<accession>A0A6I3IMD5</accession>
<evidence type="ECO:0000313" key="2">
    <source>
        <dbReference type="EMBL" id="MTB72805.1"/>
    </source>
</evidence>
<dbReference type="EMBL" id="WLVL01000040">
    <property type="protein sequence ID" value="MTB72805.1"/>
    <property type="molecule type" value="Genomic_DNA"/>
</dbReference>
<dbReference type="Pfam" id="PF04266">
    <property type="entry name" value="ASCH"/>
    <property type="match status" value="1"/>
</dbReference>
<dbReference type="InterPro" id="IPR009326">
    <property type="entry name" value="DUF984"/>
</dbReference>
<dbReference type="PANTHER" id="PTHR39203">
    <property type="entry name" value="CYTOPLASMIC PROTEIN-RELATED"/>
    <property type="match status" value="1"/>
</dbReference>
<proteinExistence type="predicted"/>
<dbReference type="Gene3D" id="3.10.400.10">
    <property type="entry name" value="Sulfate adenylyltransferase"/>
    <property type="match status" value="1"/>
</dbReference>
<evidence type="ECO:0000259" key="1">
    <source>
        <dbReference type="SMART" id="SM01022"/>
    </source>
</evidence>
<keyword evidence="3" id="KW-1185">Reference proteome</keyword>
<feature type="domain" description="ASCH" evidence="1">
    <location>
        <begin position="46"/>
        <end position="178"/>
    </location>
</feature>
<name>A0A6I3IMD5_9MICO</name>
<dbReference type="SUPFAM" id="SSF88697">
    <property type="entry name" value="PUA domain-like"/>
    <property type="match status" value="1"/>
</dbReference>
<evidence type="ECO:0000313" key="3">
    <source>
        <dbReference type="Proteomes" id="UP000431092"/>
    </source>
</evidence>
<dbReference type="CDD" id="cd06553">
    <property type="entry name" value="ASCH_Ef3133_like"/>
    <property type="match status" value="1"/>
</dbReference>
<dbReference type="InterPro" id="IPR015947">
    <property type="entry name" value="PUA-like_sf"/>
</dbReference>
<reference evidence="2 3" key="1">
    <citation type="submission" date="2019-11" db="EMBL/GenBank/DDBJ databases">
        <title>Whole genome sequencing identifies a novel species of the genus Arsenicicoccus isolated from human blood.</title>
        <authorList>
            <person name="Jeong J.H."/>
            <person name="Kweon O.J."/>
            <person name="Kim H.R."/>
            <person name="Kim T.-H."/>
            <person name="Ha S.-M."/>
            <person name="Lee M.-K."/>
        </authorList>
    </citation>
    <scope>NUCLEOTIDE SEQUENCE [LARGE SCALE GENOMIC DNA]</scope>
    <source>
        <strain evidence="2 3">MKL-02</strain>
    </source>
</reference>
<dbReference type="Proteomes" id="UP000431092">
    <property type="component" value="Unassembled WGS sequence"/>
</dbReference>
<dbReference type="AlphaFoldDB" id="A0A6I3IMD5"/>
<comment type="caution">
    <text evidence="2">The sequence shown here is derived from an EMBL/GenBank/DDBJ whole genome shotgun (WGS) entry which is preliminary data.</text>
</comment>
<dbReference type="PANTHER" id="PTHR39203:SF1">
    <property type="entry name" value="CYTOPLASMIC PROTEIN"/>
    <property type="match status" value="1"/>
</dbReference>
<protein>
    <submittedName>
        <fullName evidence="2">ASCH domain-containing protein</fullName>
    </submittedName>
</protein>